<proteinExistence type="predicted"/>
<keyword evidence="3" id="KW-1185">Reference proteome</keyword>
<keyword evidence="1" id="KW-0472">Membrane</keyword>
<dbReference type="EMBL" id="NBIU01000002">
    <property type="protein sequence ID" value="PZT48904.1"/>
    <property type="molecule type" value="Genomic_DNA"/>
</dbReference>
<gene>
    <name evidence="2" type="ORF">B6S12_01000</name>
</gene>
<accession>A0A2W6MWM5</accession>
<dbReference type="Proteomes" id="UP000249746">
    <property type="component" value="Unassembled WGS sequence"/>
</dbReference>
<protein>
    <submittedName>
        <fullName evidence="2">Uncharacterized protein</fullName>
    </submittedName>
</protein>
<feature type="transmembrane region" description="Helical" evidence="1">
    <location>
        <begin position="10"/>
        <end position="28"/>
    </location>
</feature>
<name>A0A2W6MWM5_9HELI</name>
<keyword evidence="1" id="KW-0812">Transmembrane</keyword>
<evidence type="ECO:0000313" key="2">
    <source>
        <dbReference type="EMBL" id="PZT48904.1"/>
    </source>
</evidence>
<keyword evidence="1" id="KW-1133">Transmembrane helix</keyword>
<comment type="caution">
    <text evidence="2">The sequence shown here is derived from an EMBL/GenBank/DDBJ whole genome shotgun (WGS) entry which is preliminary data.</text>
</comment>
<reference evidence="2 3" key="1">
    <citation type="submission" date="2017-03" db="EMBL/GenBank/DDBJ databases">
        <title>Genomic and clinical evidence uncovers the enterohepatic species Helicobacter valdiviensis as a potential human intestinal pathogen.</title>
        <authorList>
            <person name="Fresia P."/>
            <person name="Jara R."/>
            <person name="Sierra R."/>
            <person name="Ferres I."/>
            <person name="Greif G."/>
            <person name="Iraola G."/>
            <person name="Collado L."/>
        </authorList>
    </citation>
    <scope>NUCLEOTIDE SEQUENCE [LARGE SCALE GENOMIC DNA]</scope>
    <source>
        <strain evidence="2 3">WBE14</strain>
    </source>
</reference>
<dbReference type="RefSeq" id="WP_111228961.1">
    <property type="nucleotide sequence ID" value="NZ_NBIU01000002.1"/>
</dbReference>
<evidence type="ECO:0000256" key="1">
    <source>
        <dbReference type="SAM" id="Phobius"/>
    </source>
</evidence>
<organism evidence="2 3">
    <name type="scientific">Helicobacter valdiviensis</name>
    <dbReference type="NCBI Taxonomy" id="1458358"/>
    <lineage>
        <taxon>Bacteria</taxon>
        <taxon>Pseudomonadati</taxon>
        <taxon>Campylobacterota</taxon>
        <taxon>Epsilonproteobacteria</taxon>
        <taxon>Campylobacterales</taxon>
        <taxon>Helicobacteraceae</taxon>
        <taxon>Helicobacter</taxon>
    </lineage>
</organism>
<evidence type="ECO:0000313" key="3">
    <source>
        <dbReference type="Proteomes" id="UP000249746"/>
    </source>
</evidence>
<sequence length="241" mass="27967">MKSMHLRTKLIIIGVSILVIIGILIFFLEDTSGLENEARYLQNESVKLANKMQERALQSTQTSQDEMFLKDSKSNKQILLGTFKNLLDSSENIKFSYLYMPNEDSMIIAKKSDDKQNVLLAKAQKEAVDFHSIEESIKSKKLSYGDLEEFDIKGNKIFGRNIVTPILNEKNEVVALLGTIVNLNQGAKGSDKESKDNYFRKMDDYLDDFSVKKYEFWKYLKGYNFWQEFKGFLCRYCNMFD</sequence>
<dbReference type="AlphaFoldDB" id="A0A2W6MWM5"/>